<proteinExistence type="predicted"/>
<comment type="caution">
    <text evidence="2">The sequence shown here is derived from an EMBL/GenBank/DDBJ whole genome shotgun (WGS) entry which is preliminary data.</text>
</comment>
<keyword evidence="3" id="KW-1185">Reference proteome</keyword>
<protein>
    <submittedName>
        <fullName evidence="2">Uncharacterized protein</fullName>
    </submittedName>
</protein>
<feature type="region of interest" description="Disordered" evidence="1">
    <location>
        <begin position="1"/>
        <end position="32"/>
    </location>
</feature>
<organism evidence="2 3">
    <name type="scientific">Heterotrigona itama</name>
    <dbReference type="NCBI Taxonomy" id="395501"/>
    <lineage>
        <taxon>Eukaryota</taxon>
        <taxon>Metazoa</taxon>
        <taxon>Ecdysozoa</taxon>
        <taxon>Arthropoda</taxon>
        <taxon>Hexapoda</taxon>
        <taxon>Insecta</taxon>
        <taxon>Pterygota</taxon>
        <taxon>Neoptera</taxon>
        <taxon>Endopterygota</taxon>
        <taxon>Hymenoptera</taxon>
        <taxon>Apocrita</taxon>
        <taxon>Aculeata</taxon>
        <taxon>Apoidea</taxon>
        <taxon>Anthophila</taxon>
        <taxon>Apidae</taxon>
        <taxon>Heterotrigona</taxon>
    </lineage>
</organism>
<reference evidence="2" key="1">
    <citation type="submission" date="2020-07" db="EMBL/GenBank/DDBJ databases">
        <authorList>
            <person name="Nazaruddin N."/>
        </authorList>
    </citation>
    <scope>NUCLEOTIDE SEQUENCE</scope>
</reference>
<feature type="non-terminal residue" evidence="2">
    <location>
        <position position="32"/>
    </location>
</feature>
<dbReference type="Proteomes" id="UP000752696">
    <property type="component" value="Unassembled WGS sequence"/>
</dbReference>
<name>A0A6V7HJ32_9HYME</name>
<evidence type="ECO:0000313" key="3">
    <source>
        <dbReference type="Proteomes" id="UP000752696"/>
    </source>
</evidence>
<dbReference type="AlphaFoldDB" id="A0A6V7HJ32"/>
<gene>
    <name evidence="2" type="ORF">MHI_LOCUS883657</name>
</gene>
<evidence type="ECO:0000256" key="1">
    <source>
        <dbReference type="SAM" id="MobiDB-lite"/>
    </source>
</evidence>
<accession>A0A6V7HJ32</accession>
<feature type="non-terminal residue" evidence="2">
    <location>
        <position position="1"/>
    </location>
</feature>
<feature type="compositionally biased region" description="Polar residues" evidence="1">
    <location>
        <begin position="21"/>
        <end position="32"/>
    </location>
</feature>
<dbReference type="EMBL" id="CAJDYZ010011667">
    <property type="protein sequence ID" value="CAD1479803.1"/>
    <property type="molecule type" value="Genomic_DNA"/>
</dbReference>
<sequence>ALRNNIVHYSCTTKNKKRPLDTTNSSDFSQLT</sequence>
<evidence type="ECO:0000313" key="2">
    <source>
        <dbReference type="EMBL" id="CAD1479803.1"/>
    </source>
</evidence>